<gene>
    <name evidence="1" type="ORF">DRF65_16515</name>
</gene>
<dbReference type="InterPro" id="IPR018534">
    <property type="entry name" value="Tet_reg_excision_RteC"/>
</dbReference>
<dbReference type="RefSeq" id="WP_115971899.1">
    <property type="nucleotide sequence ID" value="NZ_QNVT01000016.1"/>
</dbReference>
<reference evidence="2" key="1">
    <citation type="submission" date="2018-06" db="EMBL/GenBank/DDBJ databases">
        <authorList>
            <person name="Lum Nde A."/>
            <person name="Hugo C."/>
        </authorList>
    </citation>
    <scope>NUCLEOTIDE SEQUENCE [LARGE SCALE GENOMIC DNA]</scope>
    <source>
        <strain evidence="2">1_F178</strain>
    </source>
</reference>
<dbReference type="AlphaFoldDB" id="A0A3D9C644"/>
<comment type="caution">
    <text evidence="1">The sequence shown here is derived from an EMBL/GenBank/DDBJ whole genome shotgun (WGS) entry which is preliminary data.</text>
</comment>
<dbReference type="Proteomes" id="UP000256686">
    <property type="component" value="Unassembled WGS sequence"/>
</dbReference>
<keyword evidence="2" id="KW-1185">Reference proteome</keyword>
<evidence type="ECO:0000313" key="1">
    <source>
        <dbReference type="EMBL" id="REC61350.1"/>
    </source>
</evidence>
<name>A0A3D9C644_9FLAO</name>
<evidence type="ECO:0000313" key="2">
    <source>
        <dbReference type="Proteomes" id="UP000256686"/>
    </source>
</evidence>
<accession>A0A3D9C644</accession>
<dbReference type="EMBL" id="QNVT01000016">
    <property type="protein sequence ID" value="REC61350.1"/>
    <property type="molecule type" value="Genomic_DNA"/>
</dbReference>
<sequence>MITKTFFRKIEKLGISLNRELDIISKEQLSIVETAEKSLIKIDETIREIKISMTEVVFESVAEEAYFFKNLKPLFISKFIYYSKILSIETSRPNAGQKELRKYYENELSKLKNYYSENRDFYTYYRRNATYLDHKYFVRRSYDLKMELSSDLYNFDENFTSSHDLKIAQIMANEDLEVYILNIINTIGQLSAGNYSSKFPLVWSASKVSLIELLYALHQTQCFNGGNIEFSEIVKATEKLFELDLGNSYKTIGEIKSRKNGRTKFLQLLNDNLNQLFLDSDA</sequence>
<protein>
    <submittedName>
        <fullName evidence="1">RteC protein</fullName>
    </submittedName>
</protein>
<proteinExistence type="predicted"/>
<organism evidence="1 2">
    <name type="scientific">Chryseobacterium pennae</name>
    <dbReference type="NCBI Taxonomy" id="2258962"/>
    <lineage>
        <taxon>Bacteria</taxon>
        <taxon>Pseudomonadati</taxon>
        <taxon>Bacteroidota</taxon>
        <taxon>Flavobacteriia</taxon>
        <taxon>Flavobacteriales</taxon>
        <taxon>Weeksellaceae</taxon>
        <taxon>Chryseobacterium group</taxon>
        <taxon>Chryseobacterium</taxon>
    </lineage>
</organism>
<dbReference type="Pfam" id="PF09357">
    <property type="entry name" value="RteC"/>
    <property type="match status" value="1"/>
</dbReference>